<dbReference type="SUPFAM" id="SSF111126">
    <property type="entry name" value="Ligand-binding domain in the NO signalling and Golgi transport"/>
    <property type="match status" value="1"/>
</dbReference>
<reference evidence="4" key="2">
    <citation type="submission" date="2020-04" db="EMBL/GenBank/DDBJ databases">
        <authorList>
            <consortium name="NCBI Genome Project"/>
        </authorList>
    </citation>
    <scope>NUCLEOTIDE SEQUENCE</scope>
    <source>
        <strain evidence="4">CBS 342.82</strain>
    </source>
</reference>
<organism evidence="4">
    <name type="scientific">Dissoconium aciculare CBS 342.82</name>
    <dbReference type="NCBI Taxonomy" id="1314786"/>
    <lineage>
        <taxon>Eukaryota</taxon>
        <taxon>Fungi</taxon>
        <taxon>Dikarya</taxon>
        <taxon>Ascomycota</taxon>
        <taxon>Pezizomycotina</taxon>
        <taxon>Dothideomycetes</taxon>
        <taxon>Dothideomycetidae</taxon>
        <taxon>Mycosphaerellales</taxon>
        <taxon>Dissoconiaceae</taxon>
        <taxon>Dissoconium</taxon>
    </lineage>
</organism>
<dbReference type="GO" id="GO:0005801">
    <property type="term" value="C:cis-Golgi network"/>
    <property type="evidence" value="ECO:0007669"/>
    <property type="project" value="TreeGrafter"/>
</dbReference>
<dbReference type="GO" id="GO:0006888">
    <property type="term" value="P:endoplasmic reticulum to Golgi vesicle-mediated transport"/>
    <property type="evidence" value="ECO:0007669"/>
    <property type="project" value="TreeGrafter"/>
</dbReference>
<dbReference type="InterPro" id="IPR037992">
    <property type="entry name" value="TRAPPC6/Trs33"/>
</dbReference>
<dbReference type="RefSeq" id="XP_033459890.1">
    <property type="nucleotide sequence ID" value="XM_033599708.1"/>
</dbReference>
<dbReference type="GO" id="GO:0030008">
    <property type="term" value="C:TRAPP complex"/>
    <property type="evidence" value="ECO:0007669"/>
    <property type="project" value="TreeGrafter"/>
</dbReference>
<dbReference type="AlphaFoldDB" id="A0A6J3M5P7"/>
<gene>
    <name evidence="4" type="ORF">K489DRAFT_218258</name>
</gene>
<proteinExistence type="inferred from homology"/>
<dbReference type="PANTHER" id="PTHR12817">
    <property type="entry name" value="TRAFFICKING PROTEIN PARTICLE COMPLEX SUBUNIT 6B"/>
    <property type="match status" value="1"/>
</dbReference>
<dbReference type="Pfam" id="PF04051">
    <property type="entry name" value="TRAPP"/>
    <property type="match status" value="1"/>
</dbReference>
<dbReference type="Gene3D" id="3.30.1380.20">
    <property type="entry name" value="Trafficking protein particle complex subunit 3"/>
    <property type="match status" value="1"/>
</dbReference>
<feature type="region of interest" description="Disordered" evidence="2">
    <location>
        <begin position="61"/>
        <end position="96"/>
    </location>
</feature>
<comment type="similarity">
    <text evidence="1">Belongs to the TRAPP small subunits family. BET3 subfamily.</text>
</comment>
<evidence type="ECO:0000256" key="1">
    <source>
        <dbReference type="ARBA" id="ARBA00006218"/>
    </source>
</evidence>
<evidence type="ECO:0000313" key="4">
    <source>
        <dbReference type="RefSeq" id="XP_033459890.1"/>
    </source>
</evidence>
<dbReference type="GeneID" id="54357507"/>
<dbReference type="CDD" id="cd14944">
    <property type="entry name" value="TRAPPC6A_Trs33"/>
    <property type="match status" value="1"/>
</dbReference>
<dbReference type="InterPro" id="IPR007194">
    <property type="entry name" value="TRAPP_component"/>
</dbReference>
<evidence type="ECO:0000256" key="2">
    <source>
        <dbReference type="SAM" id="MobiDB-lite"/>
    </source>
</evidence>
<dbReference type="OrthoDB" id="941624at2759"/>
<accession>A0A6J3M5P7</accession>
<sequence length="241" mass="26088">MSKTAALPVVDDDALNPKVAVSCLDFLLIELVPLAQRMAEGLHAREQALVDEFQQSKIFNNRDATASATDEKAGTSTTQGEAGPAQNSGTALGPSGMSGEIRDAVFWRLDNLGYRVGQGLVERFSVNKPRPQSPLDAIKFVCKDLWILLFRKQIDNLKTNHRGVFVLTDTRFQPISRMSVDKRGGAKAVEVALARAQMFLYFPCGVIRGALAGLGIEVTVTAETIELPAAVFQIKTKGAKA</sequence>
<dbReference type="Proteomes" id="UP000504637">
    <property type="component" value="Unplaced"/>
</dbReference>
<evidence type="ECO:0000313" key="3">
    <source>
        <dbReference type="Proteomes" id="UP000504637"/>
    </source>
</evidence>
<dbReference type="PANTHER" id="PTHR12817:SF0">
    <property type="entry name" value="GEO08327P1"/>
    <property type="match status" value="1"/>
</dbReference>
<reference evidence="4" key="3">
    <citation type="submission" date="2025-08" db="UniProtKB">
        <authorList>
            <consortium name="RefSeq"/>
        </authorList>
    </citation>
    <scope>IDENTIFICATION</scope>
    <source>
        <strain evidence="4">CBS 342.82</strain>
    </source>
</reference>
<keyword evidence="3" id="KW-1185">Reference proteome</keyword>
<protein>
    <submittedName>
        <fullName evidence="4">Transport protein particle component</fullName>
    </submittedName>
</protein>
<feature type="compositionally biased region" description="Polar residues" evidence="2">
    <location>
        <begin position="61"/>
        <end position="90"/>
    </location>
</feature>
<dbReference type="GO" id="GO:0005802">
    <property type="term" value="C:trans-Golgi network"/>
    <property type="evidence" value="ECO:0007669"/>
    <property type="project" value="TreeGrafter"/>
</dbReference>
<name>A0A6J3M5P7_9PEZI</name>
<dbReference type="InterPro" id="IPR024096">
    <property type="entry name" value="NO_sig/Golgi_transp_ligand-bd"/>
</dbReference>
<reference evidence="4" key="1">
    <citation type="submission" date="2020-01" db="EMBL/GenBank/DDBJ databases">
        <authorList>
            <consortium name="DOE Joint Genome Institute"/>
            <person name="Haridas S."/>
            <person name="Albert R."/>
            <person name="Binder M."/>
            <person name="Bloem J."/>
            <person name="Labutti K."/>
            <person name="Salamov A."/>
            <person name="Andreopoulos B."/>
            <person name="Baker S.E."/>
            <person name="Barry K."/>
            <person name="Bills G."/>
            <person name="Bluhm B.H."/>
            <person name="Cannon C."/>
            <person name="Castanera R."/>
            <person name="Culley D.E."/>
            <person name="Daum C."/>
            <person name="Ezra D."/>
            <person name="Gonzalez J.B."/>
            <person name="Henrissat B."/>
            <person name="Kuo A."/>
            <person name="Liang C."/>
            <person name="Lipzen A."/>
            <person name="Lutzoni F."/>
            <person name="Magnuson J."/>
            <person name="Mondo S."/>
            <person name="Nolan M."/>
            <person name="Ohm R."/>
            <person name="Pangilinan J."/>
            <person name="Park H.-J."/>
            <person name="Ramirez L."/>
            <person name="Alfaro M."/>
            <person name="Sun H."/>
            <person name="Tritt A."/>
            <person name="Yoshinaga Y."/>
            <person name="Zwiers L.-H."/>
            <person name="Turgeon B.G."/>
            <person name="Goodwin S.B."/>
            <person name="Spatafora J.W."/>
            <person name="Crous P.W."/>
            <person name="Grigoriev I.V."/>
        </authorList>
    </citation>
    <scope>NUCLEOTIDE SEQUENCE</scope>
    <source>
        <strain evidence="4">CBS 342.82</strain>
    </source>
</reference>